<evidence type="ECO:0000313" key="2">
    <source>
        <dbReference type="Proteomes" id="UP001499863"/>
    </source>
</evidence>
<dbReference type="Gene3D" id="3.40.1760.10">
    <property type="entry name" value="YfbM-like super family"/>
    <property type="match status" value="1"/>
</dbReference>
<dbReference type="EMBL" id="BAAAKJ010000054">
    <property type="protein sequence ID" value="GAA1387056.1"/>
    <property type="molecule type" value="Genomic_DNA"/>
</dbReference>
<accession>A0ABP4IC66</accession>
<dbReference type="SUPFAM" id="SSF111069">
    <property type="entry name" value="Hypothetical protein yfbM"/>
    <property type="match status" value="1"/>
</dbReference>
<dbReference type="InterPro" id="IPR015068">
    <property type="entry name" value="DUF1877"/>
</dbReference>
<proteinExistence type="predicted"/>
<dbReference type="RefSeq" id="WP_344328418.1">
    <property type="nucleotide sequence ID" value="NZ_BAAAKJ010000054.1"/>
</dbReference>
<keyword evidence="2" id="KW-1185">Reference proteome</keyword>
<reference evidence="2" key="1">
    <citation type="journal article" date="2019" name="Int. J. Syst. Evol. Microbiol.">
        <title>The Global Catalogue of Microorganisms (GCM) 10K type strain sequencing project: providing services to taxonomists for standard genome sequencing and annotation.</title>
        <authorList>
            <consortium name="The Broad Institute Genomics Platform"/>
            <consortium name="The Broad Institute Genome Sequencing Center for Infectious Disease"/>
            <person name="Wu L."/>
            <person name="Ma J."/>
        </authorList>
    </citation>
    <scope>NUCLEOTIDE SEQUENCE [LARGE SCALE GENOMIC DNA]</scope>
    <source>
        <strain evidence="2">JCM 12393</strain>
    </source>
</reference>
<evidence type="ECO:0000313" key="1">
    <source>
        <dbReference type="EMBL" id="GAA1387056.1"/>
    </source>
</evidence>
<name>A0ABP4IC66_9ACTN</name>
<sequence length="167" mass="18584">MSMIGRYLRLSAGELERAVREPEWVLEFVEELDDADGDERAGGGRGRLHETGKAWQALDFLLRRREFPVDLVHGEEELPGAEDWGYGPPSLIAPDRVRLAAGALAELDPGRLVEGVRAADLAEARVYPQGLWEDEDSLHLVTAEYRALADFLGAVATRRHGVLVWIE</sequence>
<comment type="caution">
    <text evidence="1">The sequence shown here is derived from an EMBL/GenBank/DDBJ whole genome shotgun (WGS) entry which is preliminary data.</text>
</comment>
<dbReference type="Proteomes" id="UP001499863">
    <property type="component" value="Unassembled WGS sequence"/>
</dbReference>
<gene>
    <name evidence="1" type="ORF">GCM10009639_11630</name>
</gene>
<dbReference type="InterPro" id="IPR035944">
    <property type="entry name" value="YfbM-like_sf"/>
</dbReference>
<protein>
    <recommendedName>
        <fullName evidence="3">DUF1877 family protein</fullName>
    </recommendedName>
</protein>
<dbReference type="Pfam" id="PF08974">
    <property type="entry name" value="DUF1877"/>
    <property type="match status" value="1"/>
</dbReference>
<organism evidence="1 2">
    <name type="scientific">Kitasatospora putterlickiae</name>
    <dbReference type="NCBI Taxonomy" id="221725"/>
    <lineage>
        <taxon>Bacteria</taxon>
        <taxon>Bacillati</taxon>
        <taxon>Actinomycetota</taxon>
        <taxon>Actinomycetes</taxon>
        <taxon>Kitasatosporales</taxon>
        <taxon>Streptomycetaceae</taxon>
        <taxon>Kitasatospora</taxon>
    </lineage>
</organism>
<evidence type="ECO:0008006" key="3">
    <source>
        <dbReference type="Google" id="ProtNLM"/>
    </source>
</evidence>